<dbReference type="Pfam" id="PF13291">
    <property type="entry name" value="ACT_4"/>
    <property type="match status" value="1"/>
</dbReference>
<dbReference type="KEGG" id="dae:Dtox_2113"/>
<dbReference type="HAMAP" id="MF_00707">
    <property type="entry name" value="UPF0735"/>
    <property type="match status" value="1"/>
</dbReference>
<dbReference type="RefSeq" id="WP_015757646.1">
    <property type="nucleotide sequence ID" value="NC_013216.1"/>
</dbReference>
<dbReference type="AlphaFoldDB" id="C8VZ32"/>
<evidence type="ECO:0000256" key="1">
    <source>
        <dbReference type="HAMAP-Rule" id="MF_00707"/>
    </source>
</evidence>
<keyword evidence="4" id="KW-1185">Reference proteome</keyword>
<dbReference type="HOGENOM" id="CLU_128147_0_0_9"/>
<dbReference type="Gene3D" id="3.30.70.260">
    <property type="match status" value="1"/>
</dbReference>
<dbReference type="InterPro" id="IPR008310">
    <property type="entry name" value="UPF0735_ACT_dom-cont"/>
</dbReference>
<dbReference type="EMBL" id="CP001720">
    <property type="protein sequence ID" value="ACV62942.1"/>
    <property type="molecule type" value="Genomic_DNA"/>
</dbReference>
<feature type="domain" description="ACT" evidence="2">
    <location>
        <begin position="72"/>
        <end position="147"/>
    </location>
</feature>
<protein>
    <recommendedName>
        <fullName evidence="1">UPF0735 ACT domain-containing protein Dtox_2113</fullName>
    </recommendedName>
</protein>
<comment type="similarity">
    <text evidence="1">Belongs to the UPF0735 family.</text>
</comment>
<organism evidence="3 4">
    <name type="scientific">Desulfofarcimen acetoxidans (strain ATCC 49208 / DSM 771 / KCTC 5769 / VKM B-1644 / 5575)</name>
    <name type="common">Desulfotomaculum acetoxidans</name>
    <dbReference type="NCBI Taxonomy" id="485916"/>
    <lineage>
        <taxon>Bacteria</taxon>
        <taxon>Bacillati</taxon>
        <taxon>Bacillota</taxon>
        <taxon>Clostridia</taxon>
        <taxon>Eubacteriales</taxon>
        <taxon>Peptococcaceae</taxon>
        <taxon>Desulfofarcimen</taxon>
    </lineage>
</organism>
<evidence type="ECO:0000259" key="2">
    <source>
        <dbReference type="PROSITE" id="PS51671"/>
    </source>
</evidence>
<dbReference type="eggNOG" id="COG4492">
    <property type="taxonomic scope" value="Bacteria"/>
</dbReference>
<name>C8VZ32_DESAS</name>
<dbReference type="PROSITE" id="PS51671">
    <property type="entry name" value="ACT"/>
    <property type="match status" value="1"/>
</dbReference>
<accession>C8VZ32</accession>
<sequence length="159" mass="17641">MNPKKLKFYLVQEDILPEAIIKTAQIKELLLRGTVSTVNEAAEKVGLSRSAFYKYKDGIFPFNDWKQGNIVTVSLNLEHRSGILSNILNTIAQNNGNIITINQNIPIHGMANVTISFETTSLSGDIEHLLRNIKNMDGVKKADIVALEGKVFVTNNMGE</sequence>
<proteinExistence type="inferred from homology"/>
<reference evidence="3 4" key="1">
    <citation type="journal article" date="2009" name="Stand. Genomic Sci.">
        <title>Complete genome sequence of Desulfotomaculum acetoxidans type strain (5575).</title>
        <authorList>
            <person name="Spring S."/>
            <person name="Lapidus A."/>
            <person name="Schroder M."/>
            <person name="Gleim D."/>
            <person name="Sims D."/>
            <person name="Meincke L."/>
            <person name="Glavina Del Rio T."/>
            <person name="Tice H."/>
            <person name="Copeland A."/>
            <person name="Cheng J.F."/>
            <person name="Lucas S."/>
            <person name="Chen F."/>
            <person name="Nolan M."/>
            <person name="Bruce D."/>
            <person name="Goodwin L."/>
            <person name="Pitluck S."/>
            <person name="Ivanova N."/>
            <person name="Mavromatis K."/>
            <person name="Mikhailova N."/>
            <person name="Pati A."/>
            <person name="Chen A."/>
            <person name="Palaniappan K."/>
            <person name="Land M."/>
            <person name="Hauser L."/>
            <person name="Chang Y.J."/>
            <person name="Jeffries C.D."/>
            <person name="Chain P."/>
            <person name="Saunders E."/>
            <person name="Brettin T."/>
            <person name="Detter J.C."/>
            <person name="Goker M."/>
            <person name="Bristow J."/>
            <person name="Eisen J.A."/>
            <person name="Markowitz V."/>
            <person name="Hugenholtz P."/>
            <person name="Kyrpides N.C."/>
            <person name="Klenk H.P."/>
            <person name="Han C."/>
        </authorList>
    </citation>
    <scope>NUCLEOTIDE SEQUENCE [LARGE SCALE GENOMIC DNA]</scope>
    <source>
        <strain evidence="4">ATCC 49208 / DSM 771 / VKM B-1644</strain>
    </source>
</reference>
<dbReference type="Proteomes" id="UP000002217">
    <property type="component" value="Chromosome"/>
</dbReference>
<evidence type="ECO:0000313" key="4">
    <source>
        <dbReference type="Proteomes" id="UP000002217"/>
    </source>
</evidence>
<dbReference type="SUPFAM" id="SSF55021">
    <property type="entry name" value="ACT-like"/>
    <property type="match status" value="1"/>
</dbReference>
<dbReference type="CDD" id="cd04888">
    <property type="entry name" value="ACT_PheB-BS"/>
    <property type="match status" value="1"/>
</dbReference>
<evidence type="ECO:0000313" key="3">
    <source>
        <dbReference type="EMBL" id="ACV62942.1"/>
    </source>
</evidence>
<dbReference type="NCBIfam" id="NF003361">
    <property type="entry name" value="PRK04435.1"/>
    <property type="match status" value="1"/>
</dbReference>
<gene>
    <name evidence="3" type="ordered locus">Dtox_2113</name>
</gene>
<dbReference type="InterPro" id="IPR002912">
    <property type="entry name" value="ACT_dom"/>
</dbReference>
<dbReference type="OrthoDB" id="9788773at2"/>
<dbReference type="PIRSF" id="PIRSF025624">
    <property type="entry name" value="ACT_PheB"/>
    <property type="match status" value="1"/>
</dbReference>
<dbReference type="InterPro" id="IPR045865">
    <property type="entry name" value="ACT-like_dom_sf"/>
</dbReference>
<dbReference type="STRING" id="485916.Dtox_2113"/>